<gene>
    <name evidence="2" type="ORF">Ae201684_001067</name>
</gene>
<reference evidence="2 3" key="1">
    <citation type="submission" date="2019-07" db="EMBL/GenBank/DDBJ databases">
        <title>Genomics analysis of Aphanomyces spp. identifies a new class of oomycete effector associated with host adaptation.</title>
        <authorList>
            <person name="Gaulin E."/>
        </authorList>
    </citation>
    <scope>NUCLEOTIDE SEQUENCE [LARGE SCALE GENOMIC DNA]</scope>
    <source>
        <strain evidence="2 3">ATCC 201684</strain>
    </source>
</reference>
<organism evidence="2 3">
    <name type="scientific">Aphanomyces euteiches</name>
    <dbReference type="NCBI Taxonomy" id="100861"/>
    <lineage>
        <taxon>Eukaryota</taxon>
        <taxon>Sar</taxon>
        <taxon>Stramenopiles</taxon>
        <taxon>Oomycota</taxon>
        <taxon>Saprolegniomycetes</taxon>
        <taxon>Saprolegniales</taxon>
        <taxon>Verrucalvaceae</taxon>
        <taxon>Aphanomyces</taxon>
    </lineage>
</organism>
<dbReference type="EMBL" id="VJMJ01000009">
    <property type="protein sequence ID" value="KAF0744600.1"/>
    <property type="molecule type" value="Genomic_DNA"/>
</dbReference>
<feature type="region of interest" description="Disordered" evidence="1">
    <location>
        <begin position="697"/>
        <end position="721"/>
    </location>
</feature>
<dbReference type="AlphaFoldDB" id="A0A6G0XVB4"/>
<name>A0A6G0XVB4_9STRA</name>
<dbReference type="Proteomes" id="UP000481153">
    <property type="component" value="Unassembled WGS sequence"/>
</dbReference>
<protein>
    <submittedName>
        <fullName evidence="2">Uncharacterized protein</fullName>
    </submittedName>
</protein>
<feature type="compositionally biased region" description="Acidic residues" evidence="1">
    <location>
        <begin position="703"/>
        <end position="721"/>
    </location>
</feature>
<keyword evidence="3" id="KW-1185">Reference proteome</keyword>
<accession>A0A6G0XVB4</accession>
<evidence type="ECO:0000313" key="3">
    <source>
        <dbReference type="Proteomes" id="UP000481153"/>
    </source>
</evidence>
<feature type="compositionally biased region" description="Polar residues" evidence="1">
    <location>
        <begin position="101"/>
        <end position="111"/>
    </location>
</feature>
<feature type="region of interest" description="Disordered" evidence="1">
    <location>
        <begin position="1"/>
        <end position="113"/>
    </location>
</feature>
<sequence>MDAVVDEMLFPEQDLNPYQAYNTGNDGEIDGDVDEPFLPVSDTLEIDLTHPDDDDEPDVLPQKRSYDAPDQAELSKRMKSDSWSAPVEDNSRRNTLGEASPPQSEPTSLPQSLKVEIPPTIDLATESHSGTDVVMDDGIKPEEVLNVNKAPVASNHNASARMTDSKLEVAPQEHAANKVEAASLLQRSSKQCALCRSKKGNVVLCVGCWIPVHSHCIQGKKYCGSCTIALTARGDVATVAEDPKTQAIFKGLTYLTSITSDPDKFRLVGHVASVYLSDLASIAPPHIKQLAQKLQPQYAHQWLATTLVQVQIPDVKLSTKDITNIIVGLFGLKRSKLSNALTDALQKHVEHYSVVDYLGWDPSSETPDIKYSNLCGGCGLRILRSQMKCISCNRVLVFTSKFEGFRASIVLAYHAEQVGVSIGCSFLDVFKHWPVLRRAYLQTARSIYEQALFCDQWRMICTLLEILSLHGARKLPLELLDVEYKILSQREELQRWVNTGNLDLFGNALFCLRLFTETPDVASVIESFQSLLLEKQHPTLGFWGYQDAIFPFVDILRYKATFSCLKALIPLRTIGFGPAHVDYWAYLQEWSRQKAIPCGIASSTRRFGNLRDLYRAQVVTETETNPLHAAVQMHLKGRAQPSTTTNGAVQVSSGWMRYTRDVWDKPPTGNDRNVLTMSDLSIFDGLKFEDGAVIDLSQGNGLDEGEDVVDDDDEEENKEDW</sequence>
<proteinExistence type="predicted"/>
<evidence type="ECO:0000313" key="2">
    <source>
        <dbReference type="EMBL" id="KAF0744600.1"/>
    </source>
</evidence>
<comment type="caution">
    <text evidence="2">The sequence shown here is derived from an EMBL/GenBank/DDBJ whole genome shotgun (WGS) entry which is preliminary data.</text>
</comment>
<dbReference type="VEuPathDB" id="FungiDB:AeMF1_009477"/>
<evidence type="ECO:0000256" key="1">
    <source>
        <dbReference type="SAM" id="MobiDB-lite"/>
    </source>
</evidence>